<organism evidence="2 3">
    <name type="scientific">Flammeovirga agarivorans</name>
    <dbReference type="NCBI Taxonomy" id="2726742"/>
    <lineage>
        <taxon>Bacteria</taxon>
        <taxon>Pseudomonadati</taxon>
        <taxon>Bacteroidota</taxon>
        <taxon>Cytophagia</taxon>
        <taxon>Cytophagales</taxon>
        <taxon>Flammeovirgaceae</taxon>
        <taxon>Flammeovirga</taxon>
    </lineage>
</organism>
<proteinExistence type="predicted"/>
<sequence>MEIKGLHLIQEYSLGKLYEANGFLIPVITGSNIEMGEQYGALMVKEMQKTYDTLVQPLINTDVLNDLSIKLWVNRAYYGGSLRTRQFYDGVVLGSGWTLSKVVILDQIMEFGIYTAQLKSFAGCTSIASFGKHSKDGNMYIGRNLDWSPEFNQFPTVFTVRKPTDGSFKIGTTGWPGMYCTFTAVNDHGVYLDIHDGTSMGGSIVTLERPSILNTVIDLLSETNSLPALSSRFNGLQTSISIIFTLADKANAISTECSSLAGNRIRNAKKDSLVVANTFINDDWGLRKRETESNSLKRFSNMKERLQEQKGHVDASIIKDLMDLKLFNKDNSFKENGGSTKPMLQDTDITNYQTVFDIDGQKVWLKIPVPGYYADWTELDLKELFA</sequence>
<dbReference type="InterPro" id="IPR005079">
    <property type="entry name" value="Peptidase_C45_hydrolase"/>
</dbReference>
<gene>
    <name evidence="2" type="ORF">HGP29_22485</name>
</gene>
<dbReference type="Gene3D" id="3.60.60.10">
    <property type="entry name" value="Penicillin V Acylase, Chain A"/>
    <property type="match status" value="1"/>
</dbReference>
<dbReference type="Pfam" id="PF03417">
    <property type="entry name" value="AAT"/>
    <property type="match status" value="1"/>
</dbReference>
<dbReference type="NCBIfam" id="NF040521">
    <property type="entry name" value="C45_proenzyme"/>
    <property type="match status" value="1"/>
</dbReference>
<reference evidence="2 3" key="1">
    <citation type="submission" date="2020-04" db="EMBL/GenBank/DDBJ databases">
        <title>Flammeovirga sp. SR4, a novel species isolated from seawater.</title>
        <authorList>
            <person name="Wang X."/>
        </authorList>
    </citation>
    <scope>NUCLEOTIDE SEQUENCE [LARGE SCALE GENOMIC DNA]</scope>
    <source>
        <strain evidence="2 3">SR4</strain>
    </source>
</reference>
<name>A0A7X8SPH3_9BACT</name>
<evidence type="ECO:0000313" key="2">
    <source>
        <dbReference type="EMBL" id="NLR93986.1"/>
    </source>
</evidence>
<dbReference type="AlphaFoldDB" id="A0A7X8SPH3"/>
<evidence type="ECO:0000259" key="1">
    <source>
        <dbReference type="Pfam" id="PF03417"/>
    </source>
</evidence>
<accession>A0A7X8SPH3</accession>
<comment type="caution">
    <text evidence="2">The sequence shown here is derived from an EMBL/GenBank/DDBJ whole genome shotgun (WGS) entry which is preliminary data.</text>
</comment>
<dbReference type="RefSeq" id="WP_168884699.1">
    <property type="nucleotide sequence ID" value="NZ_JABAIL010000009.1"/>
</dbReference>
<dbReference type="InterPro" id="IPR047794">
    <property type="entry name" value="C45_proenzyme-like"/>
</dbReference>
<protein>
    <recommendedName>
        <fullName evidence="1">Peptidase C45 hydrolase domain-containing protein</fullName>
    </recommendedName>
</protein>
<evidence type="ECO:0000313" key="3">
    <source>
        <dbReference type="Proteomes" id="UP000585050"/>
    </source>
</evidence>
<keyword evidence="3" id="KW-1185">Reference proteome</keyword>
<dbReference type="Proteomes" id="UP000585050">
    <property type="component" value="Unassembled WGS sequence"/>
</dbReference>
<feature type="domain" description="Peptidase C45 hydrolase" evidence="1">
    <location>
        <begin position="135"/>
        <end position="327"/>
    </location>
</feature>
<dbReference type="EMBL" id="JABAIL010000009">
    <property type="protein sequence ID" value="NLR93986.1"/>
    <property type="molecule type" value="Genomic_DNA"/>
</dbReference>